<evidence type="ECO:0000313" key="7">
    <source>
        <dbReference type="Proteomes" id="UP001165083"/>
    </source>
</evidence>
<dbReference type="Pfam" id="PF16810">
    <property type="entry name" value="RXLR"/>
    <property type="match status" value="1"/>
</dbReference>
<name>A0A9W6U2Q1_9STRA</name>
<keyword evidence="7" id="KW-1185">Reference proteome</keyword>
<sequence>MHLLRTTLLILAIAAFEGTNVAVLSPSRATMDATNTARMLRTHNIEHTAYDDADDAEVITNEERGGFFSKPHHIDLKTVSAERLEEILDNEPLKLKVFKYLKNKKQVNPQIAYVRLGGPDSEGAERFWREFGDWHG</sequence>
<dbReference type="AlphaFoldDB" id="A0A9W6U2Q1"/>
<evidence type="ECO:0000313" key="6">
    <source>
        <dbReference type="EMBL" id="GMF24266.1"/>
    </source>
</evidence>
<comment type="similarity">
    <text evidence="2 5">Belongs to the RxLR effector family.</text>
</comment>
<comment type="domain">
    <text evidence="5">The RxLR-dEER motif acts to carry the protein into the host cell cytoplasm through binding to cell surface phosphatidylinositol-3-phosphate.</text>
</comment>
<accession>A0A9W6U2Q1</accession>
<feature type="signal peptide" evidence="5">
    <location>
        <begin position="1"/>
        <end position="22"/>
    </location>
</feature>
<keyword evidence="3 5" id="KW-0964">Secreted</keyword>
<dbReference type="Proteomes" id="UP001165083">
    <property type="component" value="Unassembled WGS sequence"/>
</dbReference>
<dbReference type="InterPro" id="IPR031825">
    <property type="entry name" value="RXLR"/>
</dbReference>
<evidence type="ECO:0000256" key="5">
    <source>
        <dbReference type="RuleBase" id="RU367124"/>
    </source>
</evidence>
<keyword evidence="4 5" id="KW-0732">Signal</keyword>
<dbReference type="EMBL" id="BSXW01000509">
    <property type="protein sequence ID" value="GMF24266.1"/>
    <property type="molecule type" value="Genomic_DNA"/>
</dbReference>
<evidence type="ECO:0000256" key="1">
    <source>
        <dbReference type="ARBA" id="ARBA00004613"/>
    </source>
</evidence>
<proteinExistence type="inferred from homology"/>
<comment type="function">
    <text evidence="5">Effector that suppresses plant defense responses during pathogen infection.</text>
</comment>
<feature type="chain" id="PRO_5044982128" description="RxLR effector protein" evidence="5">
    <location>
        <begin position="23"/>
        <end position="136"/>
    </location>
</feature>
<evidence type="ECO:0000256" key="2">
    <source>
        <dbReference type="ARBA" id="ARBA00010400"/>
    </source>
</evidence>
<organism evidence="6 7">
    <name type="scientific">Phytophthora lilii</name>
    <dbReference type="NCBI Taxonomy" id="2077276"/>
    <lineage>
        <taxon>Eukaryota</taxon>
        <taxon>Sar</taxon>
        <taxon>Stramenopiles</taxon>
        <taxon>Oomycota</taxon>
        <taxon>Peronosporomycetes</taxon>
        <taxon>Peronosporales</taxon>
        <taxon>Peronosporaceae</taxon>
        <taxon>Phytophthora</taxon>
    </lineage>
</organism>
<gene>
    <name evidence="6" type="ORF">Plil01_000991800</name>
</gene>
<evidence type="ECO:0000256" key="4">
    <source>
        <dbReference type="ARBA" id="ARBA00022729"/>
    </source>
</evidence>
<comment type="subcellular location">
    <subcellularLocation>
        <location evidence="1 5">Secreted</location>
    </subcellularLocation>
</comment>
<comment type="caution">
    <text evidence="6">The sequence shown here is derived from an EMBL/GenBank/DDBJ whole genome shotgun (WGS) entry which is preliminary data.</text>
</comment>
<evidence type="ECO:0000256" key="3">
    <source>
        <dbReference type="ARBA" id="ARBA00022525"/>
    </source>
</evidence>
<protein>
    <recommendedName>
        <fullName evidence="5">RxLR effector protein</fullName>
    </recommendedName>
</protein>
<reference evidence="6" key="1">
    <citation type="submission" date="2023-04" db="EMBL/GenBank/DDBJ databases">
        <title>Phytophthora lilii NBRC 32176.</title>
        <authorList>
            <person name="Ichikawa N."/>
            <person name="Sato H."/>
            <person name="Tonouchi N."/>
        </authorList>
    </citation>
    <scope>NUCLEOTIDE SEQUENCE</scope>
    <source>
        <strain evidence="6">NBRC 32176</strain>
    </source>
</reference>